<feature type="transmembrane region" description="Helical" evidence="1">
    <location>
        <begin position="21"/>
        <end position="44"/>
    </location>
</feature>
<keyword evidence="1" id="KW-0472">Membrane</keyword>
<dbReference type="AlphaFoldDB" id="A0A2A7MGU7"/>
<accession>A0A2A7MGU7</accession>
<keyword evidence="1" id="KW-0812">Transmembrane</keyword>
<dbReference type="PANTHER" id="PTHR40446:SF2">
    <property type="entry name" value="N-ACETYLGLUCOSAMINE-1-PHOSPHODIESTER ALPHA-N-ACETYLGLUCOSAMINIDASE"/>
    <property type="match status" value="1"/>
</dbReference>
<comment type="caution">
    <text evidence="3">The sequence shown here is derived from an EMBL/GenBank/DDBJ whole genome shotgun (WGS) entry which is preliminary data.</text>
</comment>
<reference evidence="3 4" key="1">
    <citation type="submission" date="2017-10" db="EMBL/GenBank/DDBJ databases">
        <title>Effective Description of Clostridium neonatale sp. nov. linked to necrotizing enterocolitis in neonates and a clarification of species assignable to the genus Clostridium (Prazmowski 1880) emend. Lawson and Rainey 2016.</title>
        <authorList>
            <person name="Bernard K."/>
            <person name="Burdz T."/>
            <person name="Wiebe D."/>
            <person name="Balcewich B."/>
            <person name="Alfa M."/>
            <person name="Bernier A.-M."/>
        </authorList>
    </citation>
    <scope>NUCLEOTIDE SEQUENCE [LARGE SCALE GENOMIC DNA]</scope>
    <source>
        <strain evidence="3 4">LCDC99A005</strain>
    </source>
</reference>
<organism evidence="3 4">
    <name type="scientific">Clostridium neonatale</name>
    <dbReference type="NCBI Taxonomy" id="137838"/>
    <lineage>
        <taxon>Bacteria</taxon>
        <taxon>Bacillati</taxon>
        <taxon>Bacillota</taxon>
        <taxon>Clostridia</taxon>
        <taxon>Eubacteriales</taxon>
        <taxon>Clostridiaceae</taxon>
        <taxon>Clostridium</taxon>
    </lineage>
</organism>
<dbReference type="OrthoDB" id="9809781at2"/>
<proteinExistence type="predicted"/>
<keyword evidence="1" id="KW-1133">Transmembrane helix</keyword>
<evidence type="ECO:0000256" key="1">
    <source>
        <dbReference type="SAM" id="Phobius"/>
    </source>
</evidence>
<dbReference type="Pfam" id="PF09992">
    <property type="entry name" value="NAGPA"/>
    <property type="match status" value="1"/>
</dbReference>
<dbReference type="PANTHER" id="PTHR40446">
    <property type="entry name" value="N-ACETYLGLUCOSAMINE-1-PHOSPHODIESTER ALPHA-N-ACETYLGLUCOSAMINIDASE"/>
    <property type="match status" value="1"/>
</dbReference>
<dbReference type="STRING" id="137838.GCA_001458595_02022"/>
<evidence type="ECO:0000259" key="2">
    <source>
        <dbReference type="Pfam" id="PF09992"/>
    </source>
</evidence>
<sequence length="340" mass="37747">MKEILMPEKSEKKHFNLITCLLGTIYIFLFLIITTPLVLFLGPYQNTRKAFVSTLLATRHEYLLTDFFSKETLNKMMGIEAEPKKEKEVAQKIENIEIKHSTSTEIERYDINTDRYDAYLLEIKNPLKIKVAMTKYLGKTGQKTSEMAKDNNAIAAINGGAFIDKSDDGTLYAGTGAIPGGFVISGGKLLYPQMTDLNSKDKENVIAFTKEGQLVVGSHSYDELIDMNVQEGMCFRPPNIIINGVKQIKDKMAEGLNPRTAIGQKEDGTVIFLVIDGRKISNPGASLYDVQEIMASRGAVNAAALDGGYSSTMYYKDEVINSPNAWDGERSVATAFYVEE</sequence>
<feature type="domain" description="Phosphodiester glycosidase" evidence="2">
    <location>
        <begin position="151"/>
        <end position="338"/>
    </location>
</feature>
<evidence type="ECO:0000313" key="4">
    <source>
        <dbReference type="Proteomes" id="UP000220840"/>
    </source>
</evidence>
<gene>
    <name evidence="3" type="ORF">CQ394_02820</name>
</gene>
<evidence type="ECO:0000313" key="3">
    <source>
        <dbReference type="EMBL" id="PEG30673.1"/>
    </source>
</evidence>
<name>A0A2A7MGU7_9CLOT</name>
<dbReference type="EMBL" id="PDCJ01000001">
    <property type="protein sequence ID" value="PEG30673.1"/>
    <property type="molecule type" value="Genomic_DNA"/>
</dbReference>
<dbReference type="InterPro" id="IPR018711">
    <property type="entry name" value="NAGPA"/>
</dbReference>
<keyword evidence="4" id="KW-1185">Reference proteome</keyword>
<dbReference type="Proteomes" id="UP000220840">
    <property type="component" value="Unassembled WGS sequence"/>
</dbReference>
<protein>
    <submittedName>
        <fullName evidence="3">Exopolysaccharide biosynthesis protein</fullName>
    </submittedName>
</protein>